<dbReference type="SUPFAM" id="SSF56925">
    <property type="entry name" value="OMPA-like"/>
    <property type="match status" value="1"/>
</dbReference>
<keyword evidence="6" id="KW-1185">Reference proteome</keyword>
<dbReference type="HOGENOM" id="CLU_1318881_0_0_6"/>
<keyword evidence="2" id="KW-0812">Transmembrane</keyword>
<evidence type="ECO:0000256" key="3">
    <source>
        <dbReference type="SAM" id="SignalP"/>
    </source>
</evidence>
<name>F7WZD8_9GAMM</name>
<keyword evidence="2" id="KW-0406">Ion transport</keyword>
<dbReference type="InterPro" id="IPR000498">
    <property type="entry name" value="OmpA-like_TM_dom"/>
</dbReference>
<reference evidence="5 6" key="1">
    <citation type="journal article" date="2011" name="Appl. Environ. Microbiol.">
        <title>The genome of Buchnera aphidicola from the aphid Cinara tujafilina provides new clues about the evolutionary history of metabolic losses in bacterial endosymbionts.</title>
        <authorList>
            <person name="Lamelas A."/>
            <person name="Gosalbes M.J."/>
            <person name="Moya A."/>
            <person name="Latorre A."/>
        </authorList>
    </citation>
    <scope>NUCLEOTIDE SEQUENCE [LARGE SCALE GENOMIC DNA]</scope>
    <source>
        <strain evidence="6">Cinara tujafilina</strain>
    </source>
</reference>
<dbReference type="GO" id="GO:0009279">
    <property type="term" value="C:cell outer membrane"/>
    <property type="evidence" value="ECO:0007669"/>
    <property type="project" value="InterPro"/>
</dbReference>
<sequence length="208" mass="24102">MVKLVFAFAMLFSSLINTNTHASIFDKHKWYVGITSGTMDFKDLFYKYQNIYQNAYRDIVQSMIQINSSMFFGYKINPYINLEVLSRIAGQVPDTLKFTKPKILFADIAYTTKFILPVTKKLSLYTKLGAIITNKKIEKLSSNVRILENENRVVAPFFSSGIQCFLNNKVFIDFGYQVKKSIFNLFNLNTYSMLEGLNFNISWRFGDN</sequence>
<comment type="similarity">
    <text evidence="1">Belongs to the outer membrane OOP (TC 1.B.6) superfamily. OmpA family.</text>
</comment>
<keyword evidence="2" id="KW-0813">Transport</keyword>
<dbReference type="GO" id="GO:0015288">
    <property type="term" value="F:porin activity"/>
    <property type="evidence" value="ECO:0007669"/>
    <property type="project" value="UniProtKB-KW"/>
</dbReference>
<dbReference type="KEGG" id="baj:BCTU_218"/>
<dbReference type="AlphaFoldDB" id="F7WZD8"/>
<evidence type="ECO:0000256" key="1">
    <source>
        <dbReference type="ARBA" id="ARBA00005710"/>
    </source>
</evidence>
<evidence type="ECO:0000313" key="6">
    <source>
        <dbReference type="Proteomes" id="UP000006811"/>
    </source>
</evidence>
<dbReference type="Pfam" id="PF01389">
    <property type="entry name" value="OmpA_membrane"/>
    <property type="match status" value="1"/>
</dbReference>
<evidence type="ECO:0000313" key="5">
    <source>
        <dbReference type="EMBL" id="AEH39800.1"/>
    </source>
</evidence>
<evidence type="ECO:0000259" key="4">
    <source>
        <dbReference type="Pfam" id="PF01389"/>
    </source>
</evidence>
<dbReference type="EMBL" id="CP001817">
    <property type="protein sequence ID" value="AEH39800.1"/>
    <property type="molecule type" value="Genomic_DNA"/>
</dbReference>
<feature type="signal peptide" evidence="3">
    <location>
        <begin position="1"/>
        <end position="22"/>
    </location>
</feature>
<dbReference type="OrthoDB" id="6552714at2"/>
<organism evidence="5 6">
    <name type="scientific">Buchnera aphidicola</name>
    <name type="common">Cinara tujafilina</name>
    <dbReference type="NCBI Taxonomy" id="261317"/>
    <lineage>
        <taxon>Bacteria</taxon>
        <taxon>Pseudomonadati</taxon>
        <taxon>Pseudomonadota</taxon>
        <taxon>Gammaproteobacteria</taxon>
        <taxon>Enterobacterales</taxon>
        <taxon>Erwiniaceae</taxon>
        <taxon>Buchnera</taxon>
    </lineage>
</organism>
<feature type="domain" description="Outer membrane protein OmpA-like transmembrane" evidence="4">
    <location>
        <begin position="27"/>
        <end position="207"/>
    </location>
</feature>
<dbReference type="InterPro" id="IPR011250">
    <property type="entry name" value="OMP/PagP_B-barrel"/>
</dbReference>
<dbReference type="GO" id="GO:0046930">
    <property type="term" value="C:pore complex"/>
    <property type="evidence" value="ECO:0007669"/>
    <property type="project" value="UniProtKB-KW"/>
</dbReference>
<evidence type="ECO:0000256" key="2">
    <source>
        <dbReference type="ARBA" id="ARBA00023114"/>
    </source>
</evidence>
<dbReference type="Gene3D" id="2.40.160.20">
    <property type="match status" value="1"/>
</dbReference>
<accession>F7WZD8</accession>
<keyword evidence="3" id="KW-0732">Signal</keyword>
<protein>
    <submittedName>
        <fullName evidence="5">Outer membrane protein A</fullName>
    </submittedName>
</protein>
<feature type="chain" id="PRO_5003371239" evidence="3">
    <location>
        <begin position="23"/>
        <end position="208"/>
    </location>
</feature>
<keyword evidence="2" id="KW-0626">Porin</keyword>
<proteinExistence type="inferred from homology"/>
<dbReference type="Proteomes" id="UP000006811">
    <property type="component" value="Chromosome"/>
</dbReference>
<gene>
    <name evidence="5" type="primary">ompA</name>
    <name evidence="5" type="ORF">BCTU_218</name>
</gene>
<dbReference type="eggNOG" id="COG3637">
    <property type="taxonomic scope" value="Bacteria"/>
</dbReference>
<dbReference type="STRING" id="261317.BCTU_218"/>